<protein>
    <submittedName>
        <fullName evidence="2">Uncharacterized protein</fullName>
    </submittedName>
</protein>
<evidence type="ECO:0000313" key="3">
    <source>
        <dbReference type="Proteomes" id="UP000008820"/>
    </source>
</evidence>
<name>A0A6I8U7E8_AEDAE</name>
<proteinExistence type="predicted"/>
<reference evidence="2 3" key="1">
    <citation type="submission" date="2017-06" db="EMBL/GenBank/DDBJ databases">
        <title>Aedes aegypti genome working group (AGWG) sequencing and assembly.</title>
        <authorList>
            <consortium name="Aedes aegypti Genome Working Group (AGWG)"/>
            <person name="Matthews B.J."/>
        </authorList>
    </citation>
    <scope>NUCLEOTIDE SEQUENCE [LARGE SCALE GENOMIC DNA]</scope>
    <source>
        <strain evidence="2 3">LVP_AGWG</strain>
    </source>
</reference>
<sequence length="588" mass="66493">MATEKSFRDIVLHELQLPVEILDTFEGANIDSDRLSRIPRDELEDVLTVAGTIASENIAWNIDEIFRRIVEWRQESGFGIIGFEDVEIVEDWLACDNSEETETNTVEPRDSSAASEQKSTEQITADTEVCRETEPSPKIPDPSIDSKVDSATSAAVPVPTLHRKTTTSDDLPSSLPGTSRAAAAGVRFFSPASTGKENRNFTSDVLVQLLEQTIVGRQLIERAASGPLSSESQRELVDIIAEYHCASGIKATEYVLREYAESITTVFKDETQDTYLVIRGGAKRNPGGKIYNRISNRKQKAAKRKRIEEKHQTETQKQAGKQPVDDPTVKEAEYWLEHNSQPWETTLNKWKDSFPARKPLLMKSNAVEEVLKRFRHYSNEFGFQLVDKDFDLLARGDKNGSRTWDLCLEKLIRFVKRPYKDTFSSDIVEQLASSELDQNSKVCAILILLNNILLPTKVTKTFKPTILSAQEDVIFFAASDAEAIQKVNEYNETVCKLGLKPSPKLVFRGESFKTLTGVFEVHYQNIVYRLDSAVRAIDVLIKFSTVFGLEHSRISRHVWNFVSSYMYKLPVPEEYGSIIKLKRYLSAD</sequence>
<keyword evidence="3" id="KW-1185">Reference proteome</keyword>
<gene>
    <name evidence="2" type="primary">110678110</name>
</gene>
<dbReference type="InParanoid" id="A0A6I8U7E8"/>
<feature type="region of interest" description="Disordered" evidence="1">
    <location>
        <begin position="288"/>
        <end position="326"/>
    </location>
</feature>
<accession>A0A6I8U7E8</accession>
<reference evidence="2" key="2">
    <citation type="submission" date="2020-05" db="UniProtKB">
        <authorList>
            <consortium name="EnsemblMetazoa"/>
        </authorList>
    </citation>
    <scope>IDENTIFICATION</scope>
    <source>
        <strain evidence="2">LVP_AGWG</strain>
    </source>
</reference>
<feature type="compositionally biased region" description="Basic residues" evidence="1">
    <location>
        <begin position="295"/>
        <end position="305"/>
    </location>
</feature>
<organism evidence="2 3">
    <name type="scientific">Aedes aegypti</name>
    <name type="common">Yellowfever mosquito</name>
    <name type="synonym">Culex aegypti</name>
    <dbReference type="NCBI Taxonomy" id="7159"/>
    <lineage>
        <taxon>Eukaryota</taxon>
        <taxon>Metazoa</taxon>
        <taxon>Ecdysozoa</taxon>
        <taxon>Arthropoda</taxon>
        <taxon>Hexapoda</taxon>
        <taxon>Insecta</taxon>
        <taxon>Pterygota</taxon>
        <taxon>Neoptera</taxon>
        <taxon>Endopterygota</taxon>
        <taxon>Diptera</taxon>
        <taxon>Nematocera</taxon>
        <taxon>Culicoidea</taxon>
        <taxon>Culicidae</taxon>
        <taxon>Culicinae</taxon>
        <taxon>Aedini</taxon>
        <taxon>Aedes</taxon>
        <taxon>Stegomyia</taxon>
    </lineage>
</organism>
<dbReference type="AlphaFoldDB" id="A0A6I8U7E8"/>
<evidence type="ECO:0000313" key="2">
    <source>
        <dbReference type="EnsemblMetazoa" id="AAEL026848-PA"/>
    </source>
</evidence>
<evidence type="ECO:0000256" key="1">
    <source>
        <dbReference type="SAM" id="MobiDB-lite"/>
    </source>
</evidence>
<dbReference type="Proteomes" id="UP000008820">
    <property type="component" value="Chromosome 3"/>
</dbReference>
<feature type="compositionally biased region" description="Polar residues" evidence="1">
    <location>
        <begin position="112"/>
        <end position="125"/>
    </location>
</feature>
<feature type="region of interest" description="Disordered" evidence="1">
    <location>
        <begin position="99"/>
        <end position="174"/>
    </location>
</feature>
<dbReference type="OrthoDB" id="7765114at2759"/>
<dbReference type="EnsemblMetazoa" id="AAEL026848-RA">
    <property type="protein sequence ID" value="AAEL026848-PA"/>
    <property type="gene ID" value="AAEL026848"/>
</dbReference>